<keyword evidence="4" id="KW-1185">Reference proteome</keyword>
<keyword evidence="1" id="KW-0175">Coiled coil</keyword>
<dbReference type="STRING" id="767769.A0A1L9UC43"/>
<dbReference type="OMA" id="IQLFDWS"/>
<protein>
    <submittedName>
        <fullName evidence="3">Uncharacterized protein</fullName>
    </submittedName>
</protein>
<dbReference type="PANTHER" id="PTHR42067:SF1">
    <property type="entry name" value="MITOTIC APPARATUS PROTEIN P62"/>
    <property type="match status" value="1"/>
</dbReference>
<dbReference type="RefSeq" id="XP_067476525.1">
    <property type="nucleotide sequence ID" value="XM_067625443.1"/>
</dbReference>
<accession>A0A1L9UC43</accession>
<proteinExistence type="predicted"/>
<name>A0A1L9UC43_ASPBC</name>
<dbReference type="AlphaFoldDB" id="A0A1L9UC43"/>
<feature type="compositionally biased region" description="Acidic residues" evidence="2">
    <location>
        <begin position="371"/>
        <end position="383"/>
    </location>
</feature>
<feature type="compositionally biased region" description="Basic and acidic residues" evidence="2">
    <location>
        <begin position="356"/>
        <end position="370"/>
    </location>
</feature>
<feature type="coiled-coil region" evidence="1">
    <location>
        <begin position="157"/>
        <end position="234"/>
    </location>
</feature>
<dbReference type="OrthoDB" id="8064436at2759"/>
<feature type="compositionally biased region" description="Acidic residues" evidence="2">
    <location>
        <begin position="299"/>
        <end position="321"/>
    </location>
</feature>
<evidence type="ECO:0000256" key="1">
    <source>
        <dbReference type="SAM" id="Coils"/>
    </source>
</evidence>
<dbReference type="Proteomes" id="UP000184499">
    <property type="component" value="Unassembled WGS sequence"/>
</dbReference>
<feature type="region of interest" description="Disordered" evidence="2">
    <location>
        <begin position="252"/>
        <end position="383"/>
    </location>
</feature>
<dbReference type="VEuPathDB" id="FungiDB:ASPBRDRAFT_45576"/>
<dbReference type="EMBL" id="KV878688">
    <property type="protein sequence ID" value="OJJ69276.1"/>
    <property type="molecule type" value="Genomic_DNA"/>
</dbReference>
<dbReference type="PANTHER" id="PTHR42067">
    <property type="entry name" value="YALI0C15378P"/>
    <property type="match status" value="1"/>
</dbReference>
<gene>
    <name evidence="3" type="ORF">ASPBRDRAFT_45576</name>
</gene>
<sequence length="383" mass="43276">MSPRSEHGSLPRILRVPRSDEPDNYVLLHVARTSSAALDLNLTATEGEYPYNGIVVRQARAQSHRSKSYQGTDDDWALVLLRALGQLETNADEPELLSGVELSASIKQLGRQGNQLVLTIRRRIQTITQRLGSIALKQDDEQAIHLFDWSAVAVARADMLEQRLSRLQQHNREAESTIEQLNKQIEDFTNAKSHHEEQIMTNFTQILNQKKLKIRNQQRLLASANIDMDDASKDRAASSEVGARVRSLKHAKRPIVETSDDDAESNNGLERLDQTKHQSSPGRMTDTDDEPNSTPQPMEDADLNDTTDEDPSTASDVDQEEREQRNKEGEPHHPPKMQRQSPPPRRELPFTRGSVSRRDTVRDLQHKQDNAEESAGETDDDEL</sequence>
<organism evidence="3 4">
    <name type="scientific">Aspergillus brasiliensis (strain CBS 101740 / IMI 381727 / IBT 21946)</name>
    <dbReference type="NCBI Taxonomy" id="767769"/>
    <lineage>
        <taxon>Eukaryota</taxon>
        <taxon>Fungi</taxon>
        <taxon>Dikarya</taxon>
        <taxon>Ascomycota</taxon>
        <taxon>Pezizomycotina</taxon>
        <taxon>Eurotiomycetes</taxon>
        <taxon>Eurotiomycetidae</taxon>
        <taxon>Eurotiales</taxon>
        <taxon>Aspergillaceae</taxon>
        <taxon>Aspergillus</taxon>
        <taxon>Aspergillus subgen. Circumdati</taxon>
    </lineage>
</organism>
<evidence type="ECO:0000313" key="3">
    <source>
        <dbReference type="EMBL" id="OJJ69276.1"/>
    </source>
</evidence>
<dbReference type="SUPFAM" id="SSF58022">
    <property type="entry name" value="XRCC4, C-terminal oligomerization domain"/>
    <property type="match status" value="1"/>
</dbReference>
<evidence type="ECO:0000256" key="2">
    <source>
        <dbReference type="SAM" id="MobiDB-lite"/>
    </source>
</evidence>
<dbReference type="Gene3D" id="1.20.5.370">
    <property type="match status" value="1"/>
</dbReference>
<dbReference type="InterPro" id="IPR014751">
    <property type="entry name" value="XRCC4-like_C"/>
</dbReference>
<dbReference type="GeneID" id="93577931"/>
<feature type="compositionally biased region" description="Basic and acidic residues" evidence="2">
    <location>
        <begin position="322"/>
        <end position="333"/>
    </location>
</feature>
<reference evidence="4" key="1">
    <citation type="journal article" date="2017" name="Genome Biol.">
        <title>Comparative genomics reveals high biological diversity and specific adaptations in the industrially and medically important fungal genus Aspergillus.</title>
        <authorList>
            <person name="de Vries R.P."/>
            <person name="Riley R."/>
            <person name="Wiebenga A."/>
            <person name="Aguilar-Osorio G."/>
            <person name="Amillis S."/>
            <person name="Uchima C.A."/>
            <person name="Anderluh G."/>
            <person name="Asadollahi M."/>
            <person name="Askin M."/>
            <person name="Barry K."/>
            <person name="Battaglia E."/>
            <person name="Bayram O."/>
            <person name="Benocci T."/>
            <person name="Braus-Stromeyer S.A."/>
            <person name="Caldana C."/>
            <person name="Canovas D."/>
            <person name="Cerqueira G.C."/>
            <person name="Chen F."/>
            <person name="Chen W."/>
            <person name="Choi C."/>
            <person name="Clum A."/>
            <person name="Dos Santos R.A."/>
            <person name="Damasio A.R."/>
            <person name="Diallinas G."/>
            <person name="Emri T."/>
            <person name="Fekete E."/>
            <person name="Flipphi M."/>
            <person name="Freyberg S."/>
            <person name="Gallo A."/>
            <person name="Gournas C."/>
            <person name="Habgood R."/>
            <person name="Hainaut M."/>
            <person name="Harispe M.L."/>
            <person name="Henrissat B."/>
            <person name="Hilden K.S."/>
            <person name="Hope R."/>
            <person name="Hossain A."/>
            <person name="Karabika E."/>
            <person name="Karaffa L."/>
            <person name="Karanyi Z."/>
            <person name="Krasevec N."/>
            <person name="Kuo A."/>
            <person name="Kusch H."/>
            <person name="LaButti K."/>
            <person name="Lagendijk E.L."/>
            <person name="Lapidus A."/>
            <person name="Levasseur A."/>
            <person name="Lindquist E."/>
            <person name="Lipzen A."/>
            <person name="Logrieco A.F."/>
            <person name="MacCabe A."/>
            <person name="Maekelae M.R."/>
            <person name="Malavazi I."/>
            <person name="Melin P."/>
            <person name="Meyer V."/>
            <person name="Mielnichuk N."/>
            <person name="Miskei M."/>
            <person name="Molnar A.P."/>
            <person name="Mule G."/>
            <person name="Ngan C.Y."/>
            <person name="Orejas M."/>
            <person name="Orosz E."/>
            <person name="Ouedraogo J.P."/>
            <person name="Overkamp K.M."/>
            <person name="Park H.-S."/>
            <person name="Perrone G."/>
            <person name="Piumi F."/>
            <person name="Punt P.J."/>
            <person name="Ram A.F."/>
            <person name="Ramon A."/>
            <person name="Rauscher S."/>
            <person name="Record E."/>
            <person name="Riano-Pachon D.M."/>
            <person name="Robert V."/>
            <person name="Roehrig J."/>
            <person name="Ruller R."/>
            <person name="Salamov A."/>
            <person name="Salih N.S."/>
            <person name="Samson R.A."/>
            <person name="Sandor E."/>
            <person name="Sanguinetti M."/>
            <person name="Schuetze T."/>
            <person name="Sepcic K."/>
            <person name="Shelest E."/>
            <person name="Sherlock G."/>
            <person name="Sophianopoulou V."/>
            <person name="Squina F.M."/>
            <person name="Sun H."/>
            <person name="Susca A."/>
            <person name="Todd R.B."/>
            <person name="Tsang A."/>
            <person name="Unkles S.E."/>
            <person name="van de Wiele N."/>
            <person name="van Rossen-Uffink D."/>
            <person name="Oliveira J.V."/>
            <person name="Vesth T.C."/>
            <person name="Visser J."/>
            <person name="Yu J.-H."/>
            <person name="Zhou M."/>
            <person name="Andersen M.R."/>
            <person name="Archer D.B."/>
            <person name="Baker S.E."/>
            <person name="Benoit I."/>
            <person name="Brakhage A.A."/>
            <person name="Braus G.H."/>
            <person name="Fischer R."/>
            <person name="Frisvad J.C."/>
            <person name="Goldman G.H."/>
            <person name="Houbraken J."/>
            <person name="Oakley B."/>
            <person name="Pocsi I."/>
            <person name="Scazzocchio C."/>
            <person name="Seiboth B."/>
            <person name="vanKuyk P.A."/>
            <person name="Wortman J."/>
            <person name="Dyer P.S."/>
            <person name="Grigoriev I.V."/>
        </authorList>
    </citation>
    <scope>NUCLEOTIDE SEQUENCE [LARGE SCALE GENOMIC DNA]</scope>
    <source>
        <strain evidence="4">CBS 101740 / IMI 381727 / IBT 21946</strain>
    </source>
</reference>
<evidence type="ECO:0000313" key="4">
    <source>
        <dbReference type="Proteomes" id="UP000184499"/>
    </source>
</evidence>